<dbReference type="InterPro" id="IPR001478">
    <property type="entry name" value="PDZ"/>
</dbReference>
<evidence type="ECO:0000256" key="1">
    <source>
        <dbReference type="ARBA" id="ARBA00007014"/>
    </source>
</evidence>
<dbReference type="InterPro" id="IPR008144">
    <property type="entry name" value="Guanylate_kin-like_dom"/>
</dbReference>
<evidence type="ECO:0000256" key="3">
    <source>
        <dbReference type="ARBA" id="ARBA00022737"/>
    </source>
</evidence>
<dbReference type="PROSITE" id="PS50106">
    <property type="entry name" value="PDZ"/>
    <property type="match status" value="1"/>
</dbReference>
<evidence type="ECO:0000256" key="2">
    <source>
        <dbReference type="ARBA" id="ARBA00022443"/>
    </source>
</evidence>
<dbReference type="GO" id="GO:0005911">
    <property type="term" value="C:cell-cell junction"/>
    <property type="evidence" value="ECO:0007669"/>
    <property type="project" value="UniProtKB-ARBA"/>
</dbReference>
<dbReference type="SUPFAM" id="SSF50156">
    <property type="entry name" value="PDZ domain-like"/>
    <property type="match status" value="1"/>
</dbReference>
<dbReference type="InterPro" id="IPR036034">
    <property type="entry name" value="PDZ_sf"/>
</dbReference>
<dbReference type="InterPro" id="IPR035601">
    <property type="entry name" value="MPP5_SH3"/>
</dbReference>
<evidence type="ECO:0000313" key="11">
    <source>
        <dbReference type="RefSeq" id="XP_028967512.1"/>
    </source>
</evidence>
<name>A0AAJ7SGT9_9ACAR</name>
<gene>
    <name evidence="11" type="primary">LOC100907378</name>
</gene>
<dbReference type="InterPro" id="IPR027417">
    <property type="entry name" value="P-loop_NTPase"/>
</dbReference>
<dbReference type="SUPFAM" id="SSF52540">
    <property type="entry name" value="P-loop containing nucleoside triphosphate hydrolases"/>
    <property type="match status" value="1"/>
</dbReference>
<keyword evidence="10" id="KW-1185">Reference proteome</keyword>
<evidence type="ECO:0000256" key="4">
    <source>
        <dbReference type="PROSITE-ProRule" id="PRU00192"/>
    </source>
</evidence>
<dbReference type="Proteomes" id="UP000694867">
    <property type="component" value="Unplaced"/>
</dbReference>
<dbReference type="Pfam" id="PF07653">
    <property type="entry name" value="SH3_2"/>
    <property type="match status" value="1"/>
</dbReference>
<evidence type="ECO:0000259" key="8">
    <source>
        <dbReference type="PROSITE" id="PS50052"/>
    </source>
</evidence>
<dbReference type="CDD" id="cd00071">
    <property type="entry name" value="GMPK"/>
    <property type="match status" value="1"/>
</dbReference>
<dbReference type="PROSITE" id="PS00856">
    <property type="entry name" value="GUANYLATE_KINASE_1"/>
    <property type="match status" value="1"/>
</dbReference>
<feature type="domain" description="SH3" evidence="7">
    <location>
        <begin position="579"/>
        <end position="650"/>
    </location>
</feature>
<feature type="region of interest" description="Disordered" evidence="6">
    <location>
        <begin position="441"/>
        <end position="469"/>
    </location>
</feature>
<sequence length="923" mass="101788">MAGFRRLNIFDDPIPNVVDAPPPLGFASDDPPLLINQSSTQPLLPRAHSLLGGSVVQHNIQHSIDDNSAVPLTPLPNLEIPANVSSSPAGLTNGSSSTKSGKKNIDQDLPVSSSLSVPPPLAIPVPSPRRASEKLLNRPMPSKIELPQSPLFKNVSLEQLPRSPLATTFSSPPQSPLFKDAPIGTQLVPLSLPPRPTLELQSGTHREMAVDVPDAFIPMAKQAPRYPPMKPSNDTLSRNTELPKVDKTRVLRNGGSGQTPQEQQMEMFLRSSIRQSKKLRELEKSPAPVQSKGVVNNAFEPEQVPAVLTPIEPQPTVDVTKLYDVSALQTALSRVIDYVGNDGGAIDDGPDLDKVMQLLDAEEFQGCLAITNIIKQILCSQAAPSAPVRCDAKELCADISQNQIIQDSAVGQELLTILNDANISQLLECHDRISKVFGAPKGDPANSVSPNETQTVMPAGQNNSTPNRRVINPPPELGSFLDEGENARIIQIDKTSDPLGATVRNEGESIIVGRVVKGGAAEKSGLLHEGDEIVAVNGVEMRGKTVAQVSDELANMHGKLTFLIIPNDRYSPPEVQPQTPVMHIKAHFDYDPEDDMYIPCRELGIGFQKGDILHVISTNDPNWWQAYKDGEDETTLAGLIPSKSFQLRREAIRQQLMNQAGEERGGSQRGKRLLCAPTVAKKSHSMKSSRKNSKGKMYNSATQVGQDEEPLLYEEVGLYYPRANKKRPVVLIGPSNIGKHELRERLMEDTARFAAAIPHTSRPRKDSEADGADYHFISRAQFENDILNGRFVEHGEYEKNYYGTSLQAIRAIVHSGQICVLNLHPESLKILKRSDLKPYIIFIAPPSLEKLRQNRVKVGASVKTEELKEIIEKARDIEENYGAYFDSVIINHDQERAYRELLKEIAFIEREPQWVPKQWLDYE</sequence>
<dbReference type="PANTHER" id="PTHR23122">
    <property type="entry name" value="MEMBRANE-ASSOCIATED GUANYLATE KINASE MAGUK"/>
    <property type="match status" value="1"/>
</dbReference>
<dbReference type="RefSeq" id="XP_028967512.1">
    <property type="nucleotide sequence ID" value="XM_029111679.1"/>
</dbReference>
<dbReference type="FunFam" id="2.30.42.10:FF:000088">
    <property type="entry name" value="MAGUK p55 subfamily member 5"/>
    <property type="match status" value="1"/>
</dbReference>
<dbReference type="FunFam" id="3.40.50.300:FF:000469">
    <property type="entry name" value="MAGUK p55 subfamily member 5"/>
    <property type="match status" value="1"/>
</dbReference>
<feature type="domain" description="PDZ" evidence="9">
    <location>
        <begin position="489"/>
        <end position="568"/>
    </location>
</feature>
<comment type="similarity">
    <text evidence="1">Belongs to the MAGUK family.</text>
</comment>
<dbReference type="Pfam" id="PF00625">
    <property type="entry name" value="Guanylate_kin"/>
    <property type="match status" value="1"/>
</dbReference>
<reference evidence="11" key="1">
    <citation type="submission" date="2025-08" db="UniProtKB">
        <authorList>
            <consortium name="RefSeq"/>
        </authorList>
    </citation>
    <scope>IDENTIFICATION</scope>
</reference>
<dbReference type="InterPro" id="IPR020590">
    <property type="entry name" value="Guanylate_kinase_CS"/>
</dbReference>
<feature type="region of interest" description="Disordered" evidence="6">
    <location>
        <begin position="81"/>
        <end position="132"/>
    </location>
</feature>
<protein>
    <submittedName>
        <fullName evidence="11">MAGUK p55 subfamily member 5</fullName>
    </submittedName>
</protein>
<dbReference type="CDD" id="cd12036">
    <property type="entry name" value="SH3_MPP5"/>
    <property type="match status" value="1"/>
</dbReference>
<accession>A0AAJ7SGT9</accession>
<dbReference type="SUPFAM" id="SSF50044">
    <property type="entry name" value="SH3-domain"/>
    <property type="match status" value="1"/>
</dbReference>
<dbReference type="Gene3D" id="2.30.42.10">
    <property type="match status" value="1"/>
</dbReference>
<dbReference type="SMART" id="SM00072">
    <property type="entry name" value="GuKc"/>
    <property type="match status" value="1"/>
</dbReference>
<dbReference type="GO" id="GO:0005886">
    <property type="term" value="C:plasma membrane"/>
    <property type="evidence" value="ECO:0007669"/>
    <property type="project" value="UniProtKB-ARBA"/>
</dbReference>
<dbReference type="Gene3D" id="2.30.30.40">
    <property type="entry name" value="SH3 Domains"/>
    <property type="match status" value="1"/>
</dbReference>
<dbReference type="InterPro" id="IPR008145">
    <property type="entry name" value="GK/Ca_channel_bsu"/>
</dbReference>
<dbReference type="KEGG" id="goe:100907378"/>
<dbReference type="InterPro" id="IPR001452">
    <property type="entry name" value="SH3_domain"/>
</dbReference>
<evidence type="ECO:0000259" key="9">
    <source>
        <dbReference type="PROSITE" id="PS50106"/>
    </source>
</evidence>
<dbReference type="CDD" id="cd06798">
    <property type="entry name" value="PDZ_MPP5-like"/>
    <property type="match status" value="1"/>
</dbReference>
<evidence type="ECO:0000256" key="6">
    <source>
        <dbReference type="SAM" id="MobiDB-lite"/>
    </source>
</evidence>
<feature type="compositionally biased region" description="Pro residues" evidence="6">
    <location>
        <begin position="117"/>
        <end position="127"/>
    </location>
</feature>
<feature type="region of interest" description="Disordered" evidence="6">
    <location>
        <begin position="659"/>
        <end position="702"/>
    </location>
</feature>
<evidence type="ECO:0000313" key="10">
    <source>
        <dbReference type="Proteomes" id="UP000694867"/>
    </source>
</evidence>
<dbReference type="PROSITE" id="PS50002">
    <property type="entry name" value="SH3"/>
    <property type="match status" value="1"/>
</dbReference>
<organism evidence="10 11">
    <name type="scientific">Galendromus occidentalis</name>
    <name type="common">western predatory mite</name>
    <dbReference type="NCBI Taxonomy" id="34638"/>
    <lineage>
        <taxon>Eukaryota</taxon>
        <taxon>Metazoa</taxon>
        <taxon>Ecdysozoa</taxon>
        <taxon>Arthropoda</taxon>
        <taxon>Chelicerata</taxon>
        <taxon>Arachnida</taxon>
        <taxon>Acari</taxon>
        <taxon>Parasitiformes</taxon>
        <taxon>Mesostigmata</taxon>
        <taxon>Gamasina</taxon>
        <taxon>Phytoseioidea</taxon>
        <taxon>Phytoseiidae</taxon>
        <taxon>Typhlodrominae</taxon>
        <taxon>Galendromus</taxon>
    </lineage>
</organism>
<dbReference type="AlphaFoldDB" id="A0AAJ7SGT9"/>
<proteinExistence type="inferred from homology"/>
<feature type="compositionally biased region" description="Basic residues" evidence="6">
    <location>
        <begin position="681"/>
        <end position="694"/>
    </location>
</feature>
<dbReference type="InterPro" id="IPR050716">
    <property type="entry name" value="MAGUK"/>
</dbReference>
<evidence type="ECO:0000256" key="5">
    <source>
        <dbReference type="SAM" id="Coils"/>
    </source>
</evidence>
<dbReference type="FunFam" id="3.30.63.10:FF:000002">
    <property type="entry name" value="Guanylate kinase 1"/>
    <property type="match status" value="1"/>
</dbReference>
<dbReference type="PROSITE" id="PS50052">
    <property type="entry name" value="GUANYLATE_KINASE_2"/>
    <property type="match status" value="1"/>
</dbReference>
<dbReference type="GeneID" id="100907378"/>
<dbReference type="SMART" id="SM00326">
    <property type="entry name" value="SH3"/>
    <property type="match status" value="1"/>
</dbReference>
<dbReference type="SMART" id="SM00228">
    <property type="entry name" value="PDZ"/>
    <property type="match status" value="1"/>
</dbReference>
<keyword evidence="2 4" id="KW-0728">SH3 domain</keyword>
<feature type="compositionally biased region" description="Polar residues" evidence="6">
    <location>
        <begin position="446"/>
        <end position="467"/>
    </location>
</feature>
<feature type="domain" description="Guanylate kinase-like" evidence="8">
    <location>
        <begin position="726"/>
        <end position="906"/>
    </location>
</feature>
<keyword evidence="3" id="KW-0677">Repeat</keyword>
<dbReference type="Pfam" id="PF00595">
    <property type="entry name" value="PDZ"/>
    <property type="match status" value="1"/>
</dbReference>
<feature type="coiled-coil region" evidence="5">
    <location>
        <begin position="860"/>
        <end position="911"/>
    </location>
</feature>
<evidence type="ECO:0000259" key="7">
    <source>
        <dbReference type="PROSITE" id="PS50002"/>
    </source>
</evidence>
<dbReference type="InterPro" id="IPR036028">
    <property type="entry name" value="SH3-like_dom_sf"/>
</dbReference>
<keyword evidence="5" id="KW-0175">Coiled coil</keyword>
<dbReference type="Gene3D" id="3.40.50.300">
    <property type="entry name" value="P-loop containing nucleotide triphosphate hydrolases"/>
    <property type="match status" value="1"/>
</dbReference>